<protein>
    <submittedName>
        <fullName evidence="1">Uncharacterized protein</fullName>
    </submittedName>
</protein>
<dbReference type="Proteomes" id="UP000034704">
    <property type="component" value="Unassembled WGS sequence"/>
</dbReference>
<dbReference type="EMBL" id="LCDG01000015">
    <property type="protein sequence ID" value="KKS46912.1"/>
    <property type="molecule type" value="Genomic_DNA"/>
</dbReference>
<organism evidence="1 2">
    <name type="scientific">Candidatus Nomurabacteria bacterium GW2011_GWC2_42_20</name>
    <dbReference type="NCBI Taxonomy" id="1618756"/>
    <lineage>
        <taxon>Bacteria</taxon>
        <taxon>Candidatus Nomuraibacteriota</taxon>
    </lineage>
</organism>
<proteinExistence type="predicted"/>
<accession>A0A0G0ZDV4</accession>
<gene>
    <name evidence="1" type="ORF">UV12_C0015G0006</name>
</gene>
<dbReference type="AlphaFoldDB" id="A0A0G0ZDV4"/>
<sequence>MFKSLKTLFLEDQKDRISCVDFKIIVKNDRERRKLANVFLRNKEELTPEEIYYAAMFFHHSANKKDVKKARDLMLLNIRRSEFLKRKNKWVEKSKWLYAAATDRLLVRDGKPQKYGTQFYQKTIDSPRELFEYDKNTTDKERTSLHVPTLKQTLRNLERMDRKQQQDKKEKGR</sequence>
<comment type="caution">
    <text evidence="1">The sequence shown here is derived from an EMBL/GenBank/DDBJ whole genome shotgun (WGS) entry which is preliminary data.</text>
</comment>
<reference evidence="1 2" key="1">
    <citation type="journal article" date="2015" name="Nature">
        <title>rRNA introns, odd ribosomes, and small enigmatic genomes across a large radiation of phyla.</title>
        <authorList>
            <person name="Brown C.T."/>
            <person name="Hug L.A."/>
            <person name="Thomas B.C."/>
            <person name="Sharon I."/>
            <person name="Castelle C.J."/>
            <person name="Singh A."/>
            <person name="Wilkins M.J."/>
            <person name="Williams K.H."/>
            <person name="Banfield J.F."/>
        </authorList>
    </citation>
    <scope>NUCLEOTIDE SEQUENCE [LARGE SCALE GENOMIC DNA]</scope>
</reference>
<evidence type="ECO:0000313" key="1">
    <source>
        <dbReference type="EMBL" id="KKS46912.1"/>
    </source>
</evidence>
<evidence type="ECO:0000313" key="2">
    <source>
        <dbReference type="Proteomes" id="UP000034704"/>
    </source>
</evidence>
<name>A0A0G0ZDV4_9BACT</name>
<dbReference type="STRING" id="1618756.UV12_C0015G0006"/>